<name>A0A1I9G8Z0_BRUMA</name>
<dbReference type="AlphaFoldDB" id="A0A1I9G8Z0"/>
<reference evidence="1" key="2">
    <citation type="submission" date="2012-12" db="EMBL/GenBank/DDBJ databases">
        <authorList>
            <consortium name="WormBase Consortium"/>
            <person name="Ghedin E."/>
            <person name="Paulini M."/>
        </authorList>
    </citation>
    <scope>NUCLEOTIDE SEQUENCE</scope>
    <source>
        <strain evidence="1">FR3</strain>
    </source>
</reference>
<organism evidence="1">
    <name type="scientific">Brugia malayi</name>
    <name type="common">Filarial nematode worm</name>
    <dbReference type="NCBI Taxonomy" id="6279"/>
    <lineage>
        <taxon>Eukaryota</taxon>
        <taxon>Metazoa</taxon>
        <taxon>Ecdysozoa</taxon>
        <taxon>Nematoda</taxon>
        <taxon>Chromadorea</taxon>
        <taxon>Rhabditida</taxon>
        <taxon>Spirurina</taxon>
        <taxon>Spiruromorpha</taxon>
        <taxon>Filarioidea</taxon>
        <taxon>Onchocercidae</taxon>
        <taxon>Brugia</taxon>
    </lineage>
</organism>
<protein>
    <submittedName>
        <fullName evidence="1">Bm8472</fullName>
    </submittedName>
</protein>
<accession>A0A1I9G8Z0</accession>
<evidence type="ECO:0000313" key="1">
    <source>
        <dbReference type="EMBL" id="CDQ06715.1"/>
    </source>
</evidence>
<reference evidence="1" key="1">
    <citation type="journal article" date="2007" name="Science">
        <title>Draft genome of the filarial nematode parasite Brugia malayi.</title>
        <authorList>
            <person name="Ghedin E."/>
            <person name="Wang S."/>
            <person name="Spiro D."/>
            <person name="Caler E."/>
            <person name="Zhao Q."/>
            <person name="Crabtree J."/>
            <person name="Allen J.E."/>
            <person name="Delcher A.L."/>
            <person name="Guiliano D.B."/>
            <person name="Miranda-Saavedra D."/>
            <person name="Angiuoli S.V."/>
            <person name="Creasy T."/>
            <person name="Amedeo P."/>
            <person name="Haas B."/>
            <person name="El-Sayed N.M."/>
            <person name="Wortman J.R."/>
            <person name="Feldblyum T."/>
            <person name="Tallon L."/>
            <person name="Schatz M."/>
            <person name="Shumway M."/>
            <person name="Koo H."/>
            <person name="Salzberg S.L."/>
            <person name="Schobel S."/>
            <person name="Pertea M."/>
            <person name="Pop M."/>
            <person name="White O."/>
            <person name="Barton G.J."/>
            <person name="Carlow C.K."/>
            <person name="Crawford M.J."/>
            <person name="Daub J."/>
            <person name="Dimmic M.W."/>
            <person name="Estes C.F."/>
            <person name="Foster J.M."/>
            <person name="Ganatra M."/>
            <person name="Gregory W.F."/>
            <person name="Johnson N.M."/>
            <person name="Jin J."/>
            <person name="Komuniecki R."/>
            <person name="Korf I."/>
            <person name="Kumar S."/>
            <person name="Laney S."/>
            <person name="Li B.W."/>
            <person name="Li W."/>
            <person name="Lindblom T.H."/>
            <person name="Lustigman S."/>
            <person name="Ma D."/>
            <person name="Maina C.V."/>
            <person name="Martin D.M."/>
            <person name="McCarter J.P."/>
            <person name="McReynolds L."/>
            <person name="Mitreva M."/>
            <person name="Nutman T.B."/>
            <person name="Parkinson J."/>
            <person name="Peregrin-Alvarez J.M."/>
            <person name="Poole C."/>
            <person name="Ren Q."/>
            <person name="Saunders L."/>
            <person name="Sluder A.E."/>
            <person name="Smith K."/>
            <person name="Stanke M."/>
            <person name="Unnasch T.R."/>
            <person name="Ware J."/>
            <person name="Wei A.D."/>
            <person name="Weil G."/>
            <person name="Williams D.J."/>
            <person name="Zhang Y."/>
            <person name="Williams S.A."/>
            <person name="Fraser-Liggett C."/>
            <person name="Slatko B."/>
            <person name="Blaxter M.L."/>
            <person name="Scott A.L."/>
        </authorList>
    </citation>
    <scope>NUCLEOTIDE SEQUENCE</scope>
    <source>
        <strain evidence="1">FR3</strain>
    </source>
</reference>
<dbReference type="EMBL" id="LN856328">
    <property type="protein sequence ID" value="CDQ06715.1"/>
    <property type="molecule type" value="Genomic_DNA"/>
</dbReference>
<sequence>MCGMPNAGKSKFLTRCSNADAKVPVWIDDKPKIACMTSWLWLVYSLSGGYSSAGRTSVLHAEGQRFDPSVCRSVWLFVSRMSPTDPKIEKRKWDRPGPTLAVNHGLRPESQEEVEFVVSYAKEALFIAAIYFAVQAYSSYQQMYWL</sequence>
<gene>
    <name evidence="1" type="primary">Bm8472</name>
    <name evidence="1" type="ORF">BM_Bm8472</name>
</gene>
<proteinExistence type="predicted"/>